<dbReference type="SUPFAM" id="SSF57863">
    <property type="entry name" value="ArfGap/RecO-like zinc finger"/>
    <property type="match status" value="1"/>
</dbReference>
<dbReference type="NCBIfam" id="TIGR00613">
    <property type="entry name" value="reco"/>
    <property type="match status" value="1"/>
</dbReference>
<organism evidence="9">
    <name type="scientific">Chlorobium chlorochromatii (strain CaD3)</name>
    <dbReference type="NCBI Taxonomy" id="340177"/>
    <lineage>
        <taxon>Bacteria</taxon>
        <taxon>Pseudomonadati</taxon>
        <taxon>Chlorobiota</taxon>
        <taxon>Chlorobiia</taxon>
        <taxon>Chlorobiales</taxon>
        <taxon>Chlorobiaceae</taxon>
        <taxon>Chlorobium/Pelodictyon group</taxon>
        <taxon>Chlorobium</taxon>
    </lineage>
</organism>
<dbReference type="InterPro" id="IPR037278">
    <property type="entry name" value="ARFGAP/RecO"/>
</dbReference>
<accession>Q3AP58</accession>
<evidence type="ECO:0000256" key="3">
    <source>
        <dbReference type="ARBA" id="ARBA00022763"/>
    </source>
</evidence>
<dbReference type="GO" id="GO:0006302">
    <property type="term" value="P:double-strand break repair"/>
    <property type="evidence" value="ECO:0007669"/>
    <property type="project" value="TreeGrafter"/>
</dbReference>
<comment type="similarity">
    <text evidence="1 7">Belongs to the RecO family.</text>
</comment>
<sequence>MYRIESRGAVYNTIQQYIKVHSVIVKTRAVVLRETNFRDQSRICSLYSRDFGRLSVIIKGARNPKNRLCGLFSAGNILDVVIYRKSGRELQLASDATLVASPLMAEPDMERFAALYRIIDVVKQATAEHEHNPQLFTLLAATLQSLYQQGSNNLLLTAWFLLRLVSLLGFQPSLRQCVFSNHQLATEVVAMKLSELLFVMNPGGLALPAAGGISVGKQWRVPVALALQIAPLAEARTPADISLQVEDAELELLCAILYDYCAIHLEHTPKRRHLAITAQLAEA</sequence>
<dbReference type="KEGG" id="cch:Cag_1969"/>
<dbReference type="AlphaFoldDB" id="Q3AP58"/>
<dbReference type="InterPro" id="IPR022572">
    <property type="entry name" value="DNA_rep/recomb_RecO_N"/>
</dbReference>
<dbReference type="InterPro" id="IPR012340">
    <property type="entry name" value="NA-bd_OB-fold"/>
</dbReference>
<feature type="domain" description="DNA replication/recombination mediator RecO N-terminal" evidence="8">
    <location>
        <begin position="25"/>
        <end position="101"/>
    </location>
</feature>
<proteinExistence type="inferred from homology"/>
<dbReference type="GO" id="GO:0043590">
    <property type="term" value="C:bacterial nucleoid"/>
    <property type="evidence" value="ECO:0007669"/>
    <property type="project" value="TreeGrafter"/>
</dbReference>
<dbReference type="GO" id="GO:0006310">
    <property type="term" value="P:DNA recombination"/>
    <property type="evidence" value="ECO:0007669"/>
    <property type="project" value="UniProtKB-UniRule"/>
</dbReference>
<name>Q3AP58_CHLCH</name>
<reference evidence="9" key="1">
    <citation type="submission" date="2005-08" db="EMBL/GenBank/DDBJ databases">
        <title>Complete sequence of Chlorobium chlorochromatii CaD3.</title>
        <authorList>
            <person name="Copeland A."/>
            <person name="Lucas S."/>
            <person name="Lapidus A."/>
            <person name="Barry K."/>
            <person name="Detter J.C."/>
            <person name="Glavina T."/>
            <person name="Hammon N."/>
            <person name="Israni S."/>
            <person name="Pitluck S."/>
            <person name="Bryant D."/>
            <person name="Schmutz J."/>
            <person name="Larimer F."/>
            <person name="Land M."/>
            <person name="Kyrpides N."/>
            <person name="Ivanova N."/>
            <person name="Richardson P."/>
        </authorList>
    </citation>
    <scope>NUCLEOTIDE SEQUENCE [LARGE SCALE GENOMIC DNA]</scope>
    <source>
        <strain evidence="9">CaD3</strain>
    </source>
</reference>
<evidence type="ECO:0000256" key="4">
    <source>
        <dbReference type="ARBA" id="ARBA00023172"/>
    </source>
</evidence>
<evidence type="ECO:0000256" key="1">
    <source>
        <dbReference type="ARBA" id="ARBA00007452"/>
    </source>
</evidence>
<dbReference type="eggNOG" id="COG1381">
    <property type="taxonomic scope" value="Bacteria"/>
</dbReference>
<evidence type="ECO:0000256" key="5">
    <source>
        <dbReference type="ARBA" id="ARBA00023204"/>
    </source>
</evidence>
<dbReference type="InterPro" id="IPR042242">
    <property type="entry name" value="RecO_C"/>
</dbReference>
<dbReference type="Pfam" id="PF02565">
    <property type="entry name" value="RecO_C"/>
    <property type="match status" value="1"/>
</dbReference>
<evidence type="ECO:0000256" key="7">
    <source>
        <dbReference type="HAMAP-Rule" id="MF_00201"/>
    </source>
</evidence>
<evidence type="ECO:0000256" key="2">
    <source>
        <dbReference type="ARBA" id="ARBA00021310"/>
    </source>
</evidence>
<dbReference type="HAMAP" id="MF_00201">
    <property type="entry name" value="RecO"/>
    <property type="match status" value="1"/>
</dbReference>
<dbReference type="SUPFAM" id="SSF50249">
    <property type="entry name" value="Nucleic acid-binding proteins"/>
    <property type="match status" value="1"/>
</dbReference>
<keyword evidence="4 7" id="KW-0233">DNA recombination</keyword>
<evidence type="ECO:0000313" key="9">
    <source>
        <dbReference type="EMBL" id="ABB29217.1"/>
    </source>
</evidence>
<dbReference type="EMBL" id="CP000108">
    <property type="protein sequence ID" value="ABB29217.1"/>
    <property type="molecule type" value="Genomic_DNA"/>
</dbReference>
<protein>
    <recommendedName>
        <fullName evidence="2 7">DNA repair protein RecO</fullName>
    </recommendedName>
    <alternativeName>
        <fullName evidence="6 7">Recombination protein O</fullName>
    </alternativeName>
</protein>
<evidence type="ECO:0000259" key="8">
    <source>
        <dbReference type="Pfam" id="PF11967"/>
    </source>
</evidence>
<dbReference type="InterPro" id="IPR003717">
    <property type="entry name" value="RecO"/>
</dbReference>
<comment type="function">
    <text evidence="7">Involved in DNA repair and RecF pathway recombination.</text>
</comment>
<gene>
    <name evidence="7" type="primary">recO</name>
    <name evidence="9" type="ordered locus">Cag_1969</name>
</gene>
<dbReference type="PANTHER" id="PTHR33991">
    <property type="entry name" value="DNA REPAIR PROTEIN RECO"/>
    <property type="match status" value="1"/>
</dbReference>
<keyword evidence="5 7" id="KW-0234">DNA repair</keyword>
<dbReference type="Pfam" id="PF11967">
    <property type="entry name" value="RecO_N"/>
    <property type="match status" value="1"/>
</dbReference>
<dbReference type="Gene3D" id="2.40.50.140">
    <property type="entry name" value="Nucleic acid-binding proteins"/>
    <property type="match status" value="1"/>
</dbReference>
<keyword evidence="3 7" id="KW-0227">DNA damage</keyword>
<dbReference type="STRING" id="340177.Cag_1969"/>
<dbReference type="Gene3D" id="1.20.1440.120">
    <property type="entry name" value="Recombination protein O, C-terminal domain"/>
    <property type="match status" value="1"/>
</dbReference>
<dbReference type="HOGENOM" id="CLU_066632_1_0_10"/>
<evidence type="ECO:0000256" key="6">
    <source>
        <dbReference type="ARBA" id="ARBA00033409"/>
    </source>
</evidence>
<dbReference type="PANTHER" id="PTHR33991:SF1">
    <property type="entry name" value="DNA REPAIR PROTEIN RECO"/>
    <property type="match status" value="1"/>
</dbReference>